<organism evidence="2 3">
    <name type="scientific">candidate division TA06 bacterium</name>
    <dbReference type="NCBI Taxonomy" id="2250710"/>
    <lineage>
        <taxon>Bacteria</taxon>
        <taxon>Bacteria division TA06</taxon>
    </lineage>
</organism>
<proteinExistence type="predicted"/>
<evidence type="ECO:0000313" key="3">
    <source>
        <dbReference type="Proteomes" id="UP000736328"/>
    </source>
</evidence>
<dbReference type="AlphaFoldDB" id="A0A933MJV6"/>
<protein>
    <submittedName>
        <fullName evidence="2">Diversity-generating retroelement protein Avd</fullName>
    </submittedName>
</protein>
<dbReference type="InterPro" id="IPR036583">
    <property type="entry name" value="23S_rRNA_IVS_sf"/>
</dbReference>
<reference evidence="2" key="1">
    <citation type="submission" date="2020-07" db="EMBL/GenBank/DDBJ databases">
        <title>Huge and variable diversity of episymbiotic CPR bacteria and DPANN archaea in groundwater ecosystems.</title>
        <authorList>
            <person name="He C.Y."/>
            <person name="Keren R."/>
            <person name="Whittaker M."/>
            <person name="Farag I.F."/>
            <person name="Doudna J."/>
            <person name="Cate J.H.D."/>
            <person name="Banfield J.F."/>
        </authorList>
    </citation>
    <scope>NUCLEOTIDE SEQUENCE</scope>
    <source>
        <strain evidence="2">NC_groundwater_1520_Pr4_B-0.1um_53_5</strain>
    </source>
</reference>
<comment type="caution">
    <text evidence="2">The sequence shown here is derived from an EMBL/GenBank/DDBJ whole genome shotgun (WGS) entry which is preliminary data.</text>
</comment>
<dbReference type="InterPro" id="IPR055360">
    <property type="entry name" value="bAvd"/>
</dbReference>
<dbReference type="Proteomes" id="UP000736328">
    <property type="component" value="Unassembled WGS sequence"/>
</dbReference>
<sequence length="109" mass="12822">MIIFTKSYDFGLWLFKHTQKFPKSCRFSIAVKLETDMVETLEKILAANRRKNKLPLLLEIDEKLEGIRILTRFSKDMGILPFNSYEYAIKNLEEIGRLLGGWIKQQKLV</sequence>
<dbReference type="NCBIfam" id="NF033474">
    <property type="entry name" value="DivGenRetAVD"/>
    <property type="match status" value="1"/>
</dbReference>
<dbReference type="Pfam" id="PF22296">
    <property type="entry name" value="bAvd"/>
    <property type="match status" value="1"/>
</dbReference>
<dbReference type="EMBL" id="JACQXR010000006">
    <property type="protein sequence ID" value="MBI4725721.1"/>
    <property type="molecule type" value="Genomic_DNA"/>
</dbReference>
<dbReference type="SUPFAM" id="SSF158446">
    <property type="entry name" value="IVS-encoded protein-like"/>
    <property type="match status" value="1"/>
</dbReference>
<dbReference type="CDD" id="cd16376">
    <property type="entry name" value="Avd_like"/>
    <property type="match status" value="1"/>
</dbReference>
<name>A0A933MJV6_UNCT6</name>
<dbReference type="Gene3D" id="1.20.1440.60">
    <property type="entry name" value="23S rRNA-intervening sequence"/>
    <property type="match status" value="1"/>
</dbReference>
<evidence type="ECO:0000313" key="2">
    <source>
        <dbReference type="EMBL" id="MBI4725721.1"/>
    </source>
</evidence>
<feature type="domain" description="bAvd-like" evidence="1">
    <location>
        <begin position="1"/>
        <end position="105"/>
    </location>
</feature>
<accession>A0A933MJV6</accession>
<gene>
    <name evidence="2" type="primary">avd</name>
    <name evidence="2" type="ORF">HY768_00595</name>
</gene>
<evidence type="ECO:0000259" key="1">
    <source>
        <dbReference type="Pfam" id="PF22296"/>
    </source>
</evidence>